<dbReference type="SMART" id="SM00595">
    <property type="entry name" value="MADF"/>
    <property type="match status" value="1"/>
</dbReference>
<sequence>MATKMATKKEIEKMFLLELLKLYKTMPVLWKVKSEDYHNRVKKADAYETLLKKYQEHFTTGTLDDLKKKINSLRTNFRNELRKMEKSAKSGAGSEDLYESQAWFVKAMMFLKDQETPATSISTLAENNEEEEEITQVS</sequence>
<dbReference type="PANTHER" id="PTHR21505">
    <property type="entry name" value="MADF DOMAIN-CONTAINING PROTEIN-RELATED"/>
    <property type="match status" value="1"/>
</dbReference>
<accession>A0AAV4I229</accession>
<dbReference type="Proteomes" id="UP000762676">
    <property type="component" value="Unassembled WGS sequence"/>
</dbReference>
<evidence type="ECO:0000313" key="2">
    <source>
        <dbReference type="EMBL" id="GFS03056.1"/>
    </source>
</evidence>
<dbReference type="Pfam" id="PF10545">
    <property type="entry name" value="MADF_DNA_bdg"/>
    <property type="match status" value="1"/>
</dbReference>
<dbReference type="PROSITE" id="PS51029">
    <property type="entry name" value="MADF"/>
    <property type="match status" value="1"/>
</dbReference>
<protein>
    <recommendedName>
        <fullName evidence="1">MADF domain-containing protein</fullName>
    </recommendedName>
</protein>
<organism evidence="2 3">
    <name type="scientific">Elysia marginata</name>
    <dbReference type="NCBI Taxonomy" id="1093978"/>
    <lineage>
        <taxon>Eukaryota</taxon>
        <taxon>Metazoa</taxon>
        <taxon>Spiralia</taxon>
        <taxon>Lophotrochozoa</taxon>
        <taxon>Mollusca</taxon>
        <taxon>Gastropoda</taxon>
        <taxon>Heterobranchia</taxon>
        <taxon>Euthyneura</taxon>
        <taxon>Panpulmonata</taxon>
        <taxon>Sacoglossa</taxon>
        <taxon>Placobranchoidea</taxon>
        <taxon>Plakobranchidae</taxon>
        <taxon>Elysia</taxon>
    </lineage>
</organism>
<dbReference type="PANTHER" id="PTHR21505:SF8">
    <property type="entry name" value="DPT-YFP REPRESSOR BY OVEREXPRESSION, ISOFORM D-RELATED"/>
    <property type="match status" value="1"/>
</dbReference>
<keyword evidence="3" id="KW-1185">Reference proteome</keyword>
<evidence type="ECO:0000313" key="3">
    <source>
        <dbReference type="Proteomes" id="UP000762676"/>
    </source>
</evidence>
<dbReference type="EMBL" id="BMAT01012973">
    <property type="protein sequence ID" value="GFS03056.1"/>
    <property type="molecule type" value="Genomic_DNA"/>
</dbReference>
<feature type="domain" description="MADF" evidence="1">
    <location>
        <begin position="18"/>
        <end position="116"/>
    </location>
</feature>
<proteinExistence type="predicted"/>
<gene>
    <name evidence="2" type="ORF">ElyMa_006460500</name>
</gene>
<dbReference type="AlphaFoldDB" id="A0AAV4I229"/>
<name>A0AAV4I229_9GAST</name>
<comment type="caution">
    <text evidence="2">The sequence shown here is derived from an EMBL/GenBank/DDBJ whole genome shotgun (WGS) entry which is preliminary data.</text>
</comment>
<reference evidence="2 3" key="1">
    <citation type="journal article" date="2021" name="Elife">
        <title>Chloroplast acquisition without the gene transfer in kleptoplastic sea slugs, Plakobranchus ocellatus.</title>
        <authorList>
            <person name="Maeda T."/>
            <person name="Takahashi S."/>
            <person name="Yoshida T."/>
            <person name="Shimamura S."/>
            <person name="Takaki Y."/>
            <person name="Nagai Y."/>
            <person name="Toyoda A."/>
            <person name="Suzuki Y."/>
            <person name="Arimoto A."/>
            <person name="Ishii H."/>
            <person name="Satoh N."/>
            <person name="Nishiyama T."/>
            <person name="Hasebe M."/>
            <person name="Maruyama T."/>
            <person name="Minagawa J."/>
            <person name="Obokata J."/>
            <person name="Shigenobu S."/>
        </authorList>
    </citation>
    <scope>NUCLEOTIDE SEQUENCE [LARGE SCALE GENOMIC DNA]</scope>
</reference>
<evidence type="ECO:0000259" key="1">
    <source>
        <dbReference type="PROSITE" id="PS51029"/>
    </source>
</evidence>
<dbReference type="InterPro" id="IPR006578">
    <property type="entry name" value="MADF-dom"/>
</dbReference>